<feature type="transmembrane region" description="Helical" evidence="1">
    <location>
        <begin position="215"/>
        <end position="233"/>
    </location>
</feature>
<reference evidence="2 3" key="1">
    <citation type="submission" date="2018-12" db="EMBL/GenBank/DDBJ databases">
        <title>The genome sequences of Variovorax guangxiensis DSM 27352.</title>
        <authorList>
            <person name="Gao J."/>
            <person name="Sun J."/>
        </authorList>
    </citation>
    <scope>NUCLEOTIDE SEQUENCE [LARGE SCALE GENOMIC DNA]</scope>
    <source>
        <strain evidence="2 3">DSM 27352</strain>
    </source>
</reference>
<protein>
    <recommendedName>
        <fullName evidence="4">DUF4153 domain-containing protein</fullName>
    </recommendedName>
</protein>
<dbReference type="OrthoDB" id="9827435at2"/>
<accession>A0A3S0XXG7</accession>
<feature type="transmembrane region" description="Helical" evidence="1">
    <location>
        <begin position="39"/>
        <end position="61"/>
    </location>
</feature>
<proteinExistence type="predicted"/>
<dbReference type="RefSeq" id="WP_126025979.1">
    <property type="nucleotide sequence ID" value="NZ_RXFT01000027.1"/>
</dbReference>
<feature type="transmembrane region" description="Helical" evidence="1">
    <location>
        <begin position="73"/>
        <end position="100"/>
    </location>
</feature>
<dbReference type="EMBL" id="RXFT01000027">
    <property type="protein sequence ID" value="RUR71924.1"/>
    <property type="molecule type" value="Genomic_DNA"/>
</dbReference>
<evidence type="ECO:0000313" key="2">
    <source>
        <dbReference type="EMBL" id="RUR71924.1"/>
    </source>
</evidence>
<feature type="transmembrane region" description="Helical" evidence="1">
    <location>
        <begin position="177"/>
        <end position="203"/>
    </location>
</feature>
<dbReference type="AlphaFoldDB" id="A0A3S0XXG7"/>
<sequence>MTDTADPNIAPTGSSTAAATPISLWPPSLRRLWLTISEFPLTAFVLLATSMGLLATLRYFGEIGYPIPDVASLLATAGLVAASAMVVALSLAVSLWAPLLILQMGDGTRPRWIDIAWAQIIPATLFLEWAFLAPSWNNLGAPWNWAVVIFTLLVLAVFLLWLDVWERMKATPLRDRFKYAWVFCMCALSAAALAQGVILLIQVTGGASLLTANQRGLVLLVLFYAAVLLISVLSKVKPGTAFFVVLSTVSVLLFAGSVWTAELPKMLATKAGIRINGTAELIVSKETCTRAQMLAKTVAQKHKQEWNGRECAEGGALLRAEVLVHSGGRWLILPRALDEVEMPSAIGRFTAPDAAIELVLPMREKLVP</sequence>
<keyword evidence="1" id="KW-0812">Transmembrane</keyword>
<evidence type="ECO:0000256" key="1">
    <source>
        <dbReference type="SAM" id="Phobius"/>
    </source>
</evidence>
<evidence type="ECO:0000313" key="3">
    <source>
        <dbReference type="Proteomes" id="UP000281118"/>
    </source>
</evidence>
<organism evidence="2 3">
    <name type="scientific">Variovorax guangxiensis</name>
    <dbReference type="NCBI Taxonomy" id="1775474"/>
    <lineage>
        <taxon>Bacteria</taxon>
        <taxon>Pseudomonadati</taxon>
        <taxon>Pseudomonadota</taxon>
        <taxon>Betaproteobacteria</taxon>
        <taxon>Burkholderiales</taxon>
        <taxon>Comamonadaceae</taxon>
        <taxon>Variovorax</taxon>
    </lineage>
</organism>
<feature type="transmembrane region" description="Helical" evidence="1">
    <location>
        <begin position="240"/>
        <end position="259"/>
    </location>
</feature>
<feature type="transmembrane region" description="Helical" evidence="1">
    <location>
        <begin position="112"/>
        <end position="131"/>
    </location>
</feature>
<feature type="transmembrane region" description="Helical" evidence="1">
    <location>
        <begin position="143"/>
        <end position="165"/>
    </location>
</feature>
<dbReference type="Proteomes" id="UP000281118">
    <property type="component" value="Unassembled WGS sequence"/>
</dbReference>
<keyword evidence="1" id="KW-1133">Transmembrane helix</keyword>
<evidence type="ECO:0008006" key="4">
    <source>
        <dbReference type="Google" id="ProtNLM"/>
    </source>
</evidence>
<name>A0A3S0XXG7_9BURK</name>
<gene>
    <name evidence="2" type="ORF">EJP67_33245</name>
</gene>
<keyword evidence="1" id="KW-0472">Membrane</keyword>
<comment type="caution">
    <text evidence="2">The sequence shown here is derived from an EMBL/GenBank/DDBJ whole genome shotgun (WGS) entry which is preliminary data.</text>
</comment>